<dbReference type="Gene3D" id="1.25.40.1050">
    <property type="match status" value="1"/>
</dbReference>
<dbReference type="GO" id="GO:0003723">
    <property type="term" value="F:RNA binding"/>
    <property type="evidence" value="ECO:0007669"/>
    <property type="project" value="TreeGrafter"/>
</dbReference>
<dbReference type="GO" id="GO:0000956">
    <property type="term" value="P:nuclear-transcribed mRNA catabolic process"/>
    <property type="evidence" value="ECO:0007669"/>
    <property type="project" value="TreeGrafter"/>
</dbReference>
<dbReference type="Pfam" id="PF03159">
    <property type="entry name" value="XRN_N"/>
    <property type="match status" value="1"/>
</dbReference>
<protein>
    <submittedName>
        <fullName evidence="3">5'-3' exoribonuclease</fullName>
    </submittedName>
</protein>
<dbReference type="EMBL" id="LXQA010047501">
    <property type="protein sequence ID" value="MCI01900.1"/>
    <property type="molecule type" value="Genomic_DNA"/>
</dbReference>
<gene>
    <name evidence="3" type="ORF">A2U01_0022929</name>
</gene>
<dbReference type="GO" id="GO:0005634">
    <property type="term" value="C:nucleus"/>
    <property type="evidence" value="ECO:0007669"/>
    <property type="project" value="TreeGrafter"/>
</dbReference>
<feature type="compositionally biased region" description="Basic residues" evidence="1">
    <location>
        <begin position="1"/>
        <end position="10"/>
    </location>
</feature>
<evidence type="ECO:0000259" key="2">
    <source>
        <dbReference type="Pfam" id="PF03159"/>
    </source>
</evidence>
<sequence length="88" mass="10193">MNQQRSRRFRAAKDAAEAEAEEERLRNEFADQIELLTSKEKPETHDSNVITPGTPFMAVLSVALQYYIQTRLNYNPGWRNTKVHLTLS</sequence>
<comment type="caution">
    <text evidence="3">The sequence shown here is derived from an EMBL/GenBank/DDBJ whole genome shotgun (WGS) entry which is preliminary data.</text>
</comment>
<proteinExistence type="predicted"/>
<feature type="region of interest" description="Disordered" evidence="1">
    <location>
        <begin position="1"/>
        <end position="24"/>
    </location>
</feature>
<dbReference type="GO" id="GO:0004534">
    <property type="term" value="F:5'-3' RNA exonuclease activity"/>
    <property type="evidence" value="ECO:0007669"/>
    <property type="project" value="TreeGrafter"/>
</dbReference>
<dbReference type="AlphaFoldDB" id="A0A392NRP7"/>
<dbReference type="Proteomes" id="UP000265520">
    <property type="component" value="Unassembled WGS sequence"/>
</dbReference>
<evidence type="ECO:0000256" key="1">
    <source>
        <dbReference type="SAM" id="MobiDB-lite"/>
    </source>
</evidence>
<keyword evidence="4" id="KW-1185">Reference proteome</keyword>
<feature type="domain" description="Xrn1 N-terminal" evidence="2">
    <location>
        <begin position="1"/>
        <end position="85"/>
    </location>
</feature>
<dbReference type="InterPro" id="IPR004859">
    <property type="entry name" value="Xrn1_N"/>
</dbReference>
<evidence type="ECO:0000313" key="4">
    <source>
        <dbReference type="Proteomes" id="UP000265520"/>
    </source>
</evidence>
<accession>A0A392NRP7</accession>
<dbReference type="PANTHER" id="PTHR12341">
    <property type="entry name" value="5'-&gt;3' EXORIBONUCLEASE"/>
    <property type="match status" value="1"/>
</dbReference>
<name>A0A392NRP7_9FABA</name>
<evidence type="ECO:0000313" key="3">
    <source>
        <dbReference type="EMBL" id="MCI01900.1"/>
    </source>
</evidence>
<dbReference type="InterPro" id="IPR027073">
    <property type="entry name" value="5_3_exoribonuclease"/>
</dbReference>
<organism evidence="3 4">
    <name type="scientific">Trifolium medium</name>
    <dbReference type="NCBI Taxonomy" id="97028"/>
    <lineage>
        <taxon>Eukaryota</taxon>
        <taxon>Viridiplantae</taxon>
        <taxon>Streptophyta</taxon>
        <taxon>Embryophyta</taxon>
        <taxon>Tracheophyta</taxon>
        <taxon>Spermatophyta</taxon>
        <taxon>Magnoliopsida</taxon>
        <taxon>eudicotyledons</taxon>
        <taxon>Gunneridae</taxon>
        <taxon>Pentapetalae</taxon>
        <taxon>rosids</taxon>
        <taxon>fabids</taxon>
        <taxon>Fabales</taxon>
        <taxon>Fabaceae</taxon>
        <taxon>Papilionoideae</taxon>
        <taxon>50 kb inversion clade</taxon>
        <taxon>NPAAA clade</taxon>
        <taxon>Hologalegina</taxon>
        <taxon>IRL clade</taxon>
        <taxon>Trifolieae</taxon>
        <taxon>Trifolium</taxon>
    </lineage>
</organism>
<reference evidence="3 4" key="1">
    <citation type="journal article" date="2018" name="Front. Plant Sci.">
        <title>Red Clover (Trifolium pratense) and Zigzag Clover (T. medium) - A Picture of Genomic Similarities and Differences.</title>
        <authorList>
            <person name="Dluhosova J."/>
            <person name="Istvanek J."/>
            <person name="Nedelnik J."/>
            <person name="Repkova J."/>
        </authorList>
    </citation>
    <scope>NUCLEOTIDE SEQUENCE [LARGE SCALE GENOMIC DNA]</scope>
    <source>
        <strain evidence="4">cv. 10/8</strain>
        <tissue evidence="3">Leaf</tissue>
    </source>
</reference>
<dbReference type="PANTHER" id="PTHR12341:SF74">
    <property type="entry name" value="5'-3' EXORIBONUCLEASE 4"/>
    <property type="match status" value="1"/>
</dbReference>